<evidence type="ECO:0000256" key="1">
    <source>
        <dbReference type="ARBA" id="ARBA00023015"/>
    </source>
</evidence>
<dbReference type="RefSeq" id="WP_103263335.1">
    <property type="nucleotide sequence ID" value="NZ_DBEYRC010000028.1"/>
</dbReference>
<feature type="domain" description="HTH luxR-type" evidence="5">
    <location>
        <begin position="426"/>
        <end position="490"/>
    </location>
</feature>
<dbReference type="Pfam" id="PF00196">
    <property type="entry name" value="GerE"/>
    <property type="match status" value="1"/>
</dbReference>
<feature type="transmembrane region" description="Helical" evidence="4">
    <location>
        <begin position="250"/>
        <end position="272"/>
    </location>
</feature>
<evidence type="ECO:0000313" key="7">
    <source>
        <dbReference type="Proteomes" id="UP000236488"/>
    </source>
</evidence>
<sequence length="490" mass="51364">MRVAREFRLESLLFVAFFSTLPLYSPNLVMFNDLFPASGAVMPWFVNAMMAAAVAMGLLVAVLSLRRGGAAFVGLPVVAAATACYVGGFVLFALALAVPSFAVGSIAVAAGLAVAVGVVPLCLAWGTYFSALDMRQALFSLAVLIGMGSLVELLLSAVSMQVGLVAFGLLLALGVVLPLWKASHGELACAVRDAMEGEAPVPDPLASELVAPVGGAADLLANVRRMASVLAMPFVGLLVFGFLMGVRKFMLFDLIYVEALGGIVAAGVVLPLSVVGTRHPLLPFVYQVLLPLFALALVVLNSFPVGTGPQWLAASVSYVFYGVIGILALASLCAMAHAREFSPPLIYGLTVAAFALVSLAGIWCGSLPLFAYQQGGPVLLVLSTAYFALLVGVPLVAAWRREIALPADGACAPVEGVGVLQERCERLSREGGLSPRESEILAYLGRGHGIVYVAKTLVISESTVRTHVKSIYRKLGVSSREELLQRVDEG</sequence>
<feature type="transmembrane region" description="Helical" evidence="4">
    <location>
        <begin position="311"/>
        <end position="333"/>
    </location>
</feature>
<evidence type="ECO:0000256" key="4">
    <source>
        <dbReference type="SAM" id="Phobius"/>
    </source>
</evidence>
<keyword evidence="3" id="KW-0804">Transcription</keyword>
<feature type="transmembrane region" description="Helical" evidence="4">
    <location>
        <begin position="7"/>
        <end position="24"/>
    </location>
</feature>
<evidence type="ECO:0000313" key="6">
    <source>
        <dbReference type="EMBL" id="PNV64278.1"/>
    </source>
</evidence>
<dbReference type="PANTHER" id="PTHR44688">
    <property type="entry name" value="DNA-BINDING TRANSCRIPTIONAL ACTIVATOR DEVR_DOSR"/>
    <property type="match status" value="1"/>
</dbReference>
<dbReference type="CDD" id="cd06170">
    <property type="entry name" value="LuxR_C_like"/>
    <property type="match status" value="1"/>
</dbReference>
<reference evidence="6 7" key="1">
    <citation type="journal article" date="2018" name="Int. J. Syst. Evol. Microbiol.">
        <title>Rubneribacter badeniensis gen. nov., sp. nov. and Enteroscipio rubneri gen. nov., sp. nov., new members of the Eggerthellaceae isolated from human faeces.</title>
        <authorList>
            <person name="Danylec N."/>
            <person name="Gobl A."/>
            <person name="Stoll D.A."/>
            <person name="Hetzer B."/>
            <person name="Kulling S.E."/>
            <person name="Huch M."/>
        </authorList>
    </citation>
    <scope>NUCLEOTIDE SEQUENCE [LARGE SCALE GENOMIC DNA]</scope>
    <source>
        <strain evidence="6 7">ResAG-85</strain>
    </source>
</reference>
<feature type="transmembrane region" description="Helical" evidence="4">
    <location>
        <begin position="226"/>
        <end position="244"/>
    </location>
</feature>
<dbReference type="SUPFAM" id="SSF46894">
    <property type="entry name" value="C-terminal effector domain of the bipartite response regulators"/>
    <property type="match status" value="1"/>
</dbReference>
<proteinExistence type="predicted"/>
<evidence type="ECO:0000256" key="2">
    <source>
        <dbReference type="ARBA" id="ARBA00023125"/>
    </source>
</evidence>
<dbReference type="InterPro" id="IPR016032">
    <property type="entry name" value="Sig_transdc_resp-reg_C-effctor"/>
</dbReference>
<dbReference type="EMBL" id="PPEL01000125">
    <property type="protein sequence ID" value="PNV64278.1"/>
    <property type="molecule type" value="Genomic_DNA"/>
</dbReference>
<comment type="caution">
    <text evidence="6">The sequence shown here is derived from an EMBL/GenBank/DDBJ whole genome shotgun (WGS) entry which is preliminary data.</text>
</comment>
<feature type="transmembrane region" description="Helical" evidence="4">
    <location>
        <begin position="44"/>
        <end position="65"/>
    </location>
</feature>
<dbReference type="GO" id="GO:0003677">
    <property type="term" value="F:DNA binding"/>
    <property type="evidence" value="ECO:0007669"/>
    <property type="project" value="UniProtKB-KW"/>
</dbReference>
<feature type="transmembrane region" description="Helical" evidence="4">
    <location>
        <begin position="101"/>
        <end position="125"/>
    </location>
</feature>
<feature type="transmembrane region" description="Helical" evidence="4">
    <location>
        <begin position="284"/>
        <end position="305"/>
    </location>
</feature>
<keyword evidence="7" id="KW-1185">Reference proteome</keyword>
<accession>A0A2K2U241</accession>
<dbReference type="GO" id="GO:0006355">
    <property type="term" value="P:regulation of DNA-templated transcription"/>
    <property type="evidence" value="ECO:0007669"/>
    <property type="project" value="InterPro"/>
</dbReference>
<dbReference type="InterPro" id="IPR000792">
    <property type="entry name" value="Tscrpt_reg_LuxR_C"/>
</dbReference>
<feature type="transmembrane region" description="Helical" evidence="4">
    <location>
        <begin position="72"/>
        <end position="95"/>
    </location>
</feature>
<feature type="transmembrane region" description="Helical" evidence="4">
    <location>
        <begin position="161"/>
        <end position="180"/>
    </location>
</feature>
<evidence type="ECO:0000259" key="5">
    <source>
        <dbReference type="PROSITE" id="PS50043"/>
    </source>
</evidence>
<keyword evidence="4" id="KW-0812">Transmembrane</keyword>
<feature type="transmembrane region" description="Helical" evidence="4">
    <location>
        <begin position="378"/>
        <end position="399"/>
    </location>
</feature>
<keyword evidence="4" id="KW-1133">Transmembrane helix</keyword>
<dbReference type="PRINTS" id="PR00038">
    <property type="entry name" value="HTHLUXR"/>
</dbReference>
<dbReference type="Proteomes" id="UP000236488">
    <property type="component" value="Unassembled WGS sequence"/>
</dbReference>
<dbReference type="Gene3D" id="1.10.10.10">
    <property type="entry name" value="Winged helix-like DNA-binding domain superfamily/Winged helix DNA-binding domain"/>
    <property type="match status" value="1"/>
</dbReference>
<name>A0A2K2U241_9ACTN</name>
<feature type="transmembrane region" description="Helical" evidence="4">
    <location>
        <begin position="345"/>
        <end position="372"/>
    </location>
</feature>
<feature type="transmembrane region" description="Helical" evidence="4">
    <location>
        <begin position="137"/>
        <end position="155"/>
    </location>
</feature>
<evidence type="ECO:0000256" key="3">
    <source>
        <dbReference type="ARBA" id="ARBA00023163"/>
    </source>
</evidence>
<keyword evidence="2" id="KW-0238">DNA-binding</keyword>
<protein>
    <recommendedName>
        <fullName evidence="5">HTH luxR-type domain-containing protein</fullName>
    </recommendedName>
</protein>
<dbReference type="InterPro" id="IPR036388">
    <property type="entry name" value="WH-like_DNA-bd_sf"/>
</dbReference>
<keyword evidence="1" id="KW-0805">Transcription regulation</keyword>
<organism evidence="6 7">
    <name type="scientific">Rubneribacter badeniensis</name>
    <dbReference type="NCBI Taxonomy" id="2070688"/>
    <lineage>
        <taxon>Bacteria</taxon>
        <taxon>Bacillati</taxon>
        <taxon>Actinomycetota</taxon>
        <taxon>Coriobacteriia</taxon>
        <taxon>Eggerthellales</taxon>
        <taxon>Eggerthellaceae</taxon>
        <taxon>Rubneribacter</taxon>
    </lineage>
</organism>
<dbReference type="PROSITE" id="PS50043">
    <property type="entry name" value="HTH_LUXR_2"/>
    <property type="match status" value="1"/>
</dbReference>
<dbReference type="SMART" id="SM00421">
    <property type="entry name" value="HTH_LUXR"/>
    <property type="match status" value="1"/>
</dbReference>
<dbReference type="AlphaFoldDB" id="A0A2K2U241"/>
<gene>
    <name evidence="6" type="ORF">C2L80_12835</name>
</gene>
<keyword evidence="4" id="KW-0472">Membrane</keyword>
<dbReference type="PANTHER" id="PTHR44688:SF16">
    <property type="entry name" value="DNA-BINDING TRANSCRIPTIONAL ACTIVATOR DEVR_DOSR"/>
    <property type="match status" value="1"/>
</dbReference>